<dbReference type="RefSeq" id="WP_115458586.1">
    <property type="nucleotide sequence ID" value="NZ_QRAP01000005.1"/>
</dbReference>
<accession>A0A370QPQ5</accession>
<feature type="signal peptide" evidence="4">
    <location>
        <begin position="1"/>
        <end position="22"/>
    </location>
</feature>
<feature type="chain" id="PRO_5016795766" description="Chaperone protein Skp" evidence="4">
    <location>
        <begin position="23"/>
        <end position="165"/>
    </location>
</feature>
<dbReference type="PANTHER" id="PTHR35089:SF1">
    <property type="entry name" value="CHAPERONE PROTEIN SKP"/>
    <property type="match status" value="1"/>
</dbReference>
<dbReference type="InterPro" id="IPR005632">
    <property type="entry name" value="Chaperone_Skp"/>
</dbReference>
<keyword evidence="6" id="KW-1185">Reference proteome</keyword>
<keyword evidence="2 4" id="KW-0732">Signal</keyword>
<dbReference type="Proteomes" id="UP000254848">
    <property type="component" value="Unassembled WGS sequence"/>
</dbReference>
<protein>
    <recommendedName>
        <fullName evidence="1">Chaperone protein Skp</fullName>
    </recommendedName>
</protein>
<evidence type="ECO:0000256" key="4">
    <source>
        <dbReference type="SAM" id="SignalP"/>
    </source>
</evidence>
<gene>
    <name evidence="5" type="ORF">C8D90_10527</name>
</gene>
<dbReference type="EMBL" id="QRAP01000005">
    <property type="protein sequence ID" value="RDK90754.1"/>
    <property type="molecule type" value="Genomic_DNA"/>
</dbReference>
<dbReference type="PIRSF" id="PIRSF002094">
    <property type="entry name" value="OMP26_Skp"/>
    <property type="match status" value="1"/>
</dbReference>
<comment type="similarity">
    <text evidence="3">Belongs to the skp family.</text>
</comment>
<reference evidence="5 6" key="1">
    <citation type="submission" date="2018-07" db="EMBL/GenBank/DDBJ databases">
        <title>Genomic Encyclopedia of Type Strains, Phase IV (KMG-IV): sequencing the most valuable type-strain genomes for metagenomic binning, comparative biology and taxonomic classification.</title>
        <authorList>
            <person name="Goeker M."/>
        </authorList>
    </citation>
    <scope>NUCLEOTIDE SEQUENCE [LARGE SCALE GENOMIC DNA]</scope>
    <source>
        <strain evidence="5 6">DSM 103736</strain>
    </source>
</reference>
<dbReference type="Pfam" id="PF03938">
    <property type="entry name" value="OmpH"/>
    <property type="match status" value="1"/>
</dbReference>
<dbReference type="InterPro" id="IPR024930">
    <property type="entry name" value="Skp_dom_sf"/>
</dbReference>
<dbReference type="PANTHER" id="PTHR35089">
    <property type="entry name" value="CHAPERONE PROTEIN SKP"/>
    <property type="match status" value="1"/>
</dbReference>
<evidence type="ECO:0000256" key="3">
    <source>
        <dbReference type="PIRNR" id="PIRNR002094"/>
    </source>
</evidence>
<dbReference type="OrthoDB" id="7061584at2"/>
<evidence type="ECO:0000256" key="1">
    <source>
        <dbReference type="ARBA" id="ARBA00018026"/>
    </source>
</evidence>
<evidence type="ECO:0000313" key="6">
    <source>
        <dbReference type="Proteomes" id="UP000254848"/>
    </source>
</evidence>
<dbReference type="GO" id="GO:0050821">
    <property type="term" value="P:protein stabilization"/>
    <property type="evidence" value="ECO:0007669"/>
    <property type="project" value="TreeGrafter"/>
</dbReference>
<proteinExistence type="inferred from homology"/>
<dbReference type="SMART" id="SM00935">
    <property type="entry name" value="OmpH"/>
    <property type="match status" value="1"/>
</dbReference>
<dbReference type="GO" id="GO:0051082">
    <property type="term" value="F:unfolded protein binding"/>
    <property type="evidence" value="ECO:0007669"/>
    <property type="project" value="InterPro"/>
</dbReference>
<dbReference type="GO" id="GO:0005829">
    <property type="term" value="C:cytosol"/>
    <property type="evidence" value="ECO:0007669"/>
    <property type="project" value="TreeGrafter"/>
</dbReference>
<sequence length="165" mass="18615">MKKWLYAAGLGLAMAVSAGVQAAEKIAIVNVTSIFQQLPQREAIGKQLENEFKSRATELQGMERDLQTKVQKLQRDGSTMKASERSKLEKDIMAKRETFTQKAQSFEQDNRRRQMEERNKLLKRIQDAVSSVAKSKGYDLVIDANATAYFNSSDDITALVLKQVK</sequence>
<dbReference type="SUPFAM" id="SSF111384">
    <property type="entry name" value="OmpH-like"/>
    <property type="match status" value="1"/>
</dbReference>
<evidence type="ECO:0000256" key="2">
    <source>
        <dbReference type="ARBA" id="ARBA00022729"/>
    </source>
</evidence>
<organism evidence="5 6">
    <name type="scientific">Enterobacillus tribolii</name>
    <dbReference type="NCBI Taxonomy" id="1487935"/>
    <lineage>
        <taxon>Bacteria</taxon>
        <taxon>Pseudomonadati</taxon>
        <taxon>Pseudomonadota</taxon>
        <taxon>Gammaproteobacteria</taxon>
        <taxon>Enterobacterales</taxon>
        <taxon>Hafniaceae</taxon>
        <taxon>Enterobacillus</taxon>
    </lineage>
</organism>
<name>A0A370QPQ5_9GAMM</name>
<dbReference type="AlphaFoldDB" id="A0A370QPQ5"/>
<dbReference type="Gene3D" id="3.30.910.20">
    <property type="entry name" value="Skp domain"/>
    <property type="match status" value="1"/>
</dbReference>
<evidence type="ECO:0000313" key="5">
    <source>
        <dbReference type="EMBL" id="RDK90754.1"/>
    </source>
</evidence>
<comment type="caution">
    <text evidence="5">The sequence shown here is derived from an EMBL/GenBank/DDBJ whole genome shotgun (WGS) entry which is preliminary data.</text>
</comment>
<dbReference type="NCBIfam" id="NF008047">
    <property type="entry name" value="PRK10780.1"/>
    <property type="match status" value="1"/>
</dbReference>